<dbReference type="PANTHER" id="PTHR15127">
    <property type="entry name" value="HEAVYWEIGHT, ISOFORM A"/>
    <property type="match status" value="1"/>
</dbReference>
<keyword evidence="8" id="KW-1185">Reference proteome</keyword>
<dbReference type="GO" id="GO:0006915">
    <property type="term" value="P:apoptotic process"/>
    <property type="evidence" value="ECO:0007669"/>
    <property type="project" value="UniProtKB-KW"/>
</dbReference>
<dbReference type="Proteomes" id="UP000324632">
    <property type="component" value="Chromosome 14"/>
</dbReference>
<evidence type="ECO:0000259" key="6">
    <source>
        <dbReference type="PROSITE" id="PS50001"/>
    </source>
</evidence>
<feature type="region of interest" description="Disordered" evidence="5">
    <location>
        <begin position="241"/>
        <end position="273"/>
    </location>
</feature>
<evidence type="ECO:0000256" key="3">
    <source>
        <dbReference type="ARBA" id="ARBA00022999"/>
    </source>
</evidence>
<dbReference type="Gene3D" id="3.30.505.10">
    <property type="entry name" value="SH2 domain"/>
    <property type="match status" value="1"/>
</dbReference>
<organism evidence="7 8">
    <name type="scientific">Triplophysa tibetana</name>
    <dbReference type="NCBI Taxonomy" id="1572043"/>
    <lineage>
        <taxon>Eukaryota</taxon>
        <taxon>Metazoa</taxon>
        <taxon>Chordata</taxon>
        <taxon>Craniata</taxon>
        <taxon>Vertebrata</taxon>
        <taxon>Euteleostomi</taxon>
        <taxon>Actinopterygii</taxon>
        <taxon>Neopterygii</taxon>
        <taxon>Teleostei</taxon>
        <taxon>Ostariophysi</taxon>
        <taxon>Cypriniformes</taxon>
        <taxon>Nemacheilidae</taxon>
        <taxon>Triplophysa</taxon>
    </lineage>
</organism>
<comment type="caution">
    <text evidence="7">The sequence shown here is derived from an EMBL/GenBank/DDBJ whole genome shotgun (WGS) entry which is preliminary data.</text>
</comment>
<dbReference type="PANTHER" id="PTHR15127:SF33">
    <property type="entry name" value="SH2 DOMAIN-CONTAINING ADAPTER PROTEIN D"/>
    <property type="match status" value="1"/>
</dbReference>
<feature type="compositionally biased region" description="Basic and acidic residues" evidence="5">
    <location>
        <begin position="252"/>
        <end position="273"/>
    </location>
</feature>
<name>A0A5A9NT81_9TELE</name>
<dbReference type="AlphaFoldDB" id="A0A5A9NT81"/>
<dbReference type="SMART" id="SM00252">
    <property type="entry name" value="SH2"/>
    <property type="match status" value="1"/>
</dbReference>
<feature type="region of interest" description="Disordered" evidence="5">
    <location>
        <begin position="317"/>
        <end position="355"/>
    </location>
</feature>
<feature type="compositionally biased region" description="Basic and acidic residues" evidence="5">
    <location>
        <begin position="319"/>
        <end position="330"/>
    </location>
</feature>
<dbReference type="CDD" id="cd09945">
    <property type="entry name" value="SH2_SHB_SHD_SHE_SHF_like"/>
    <property type="match status" value="1"/>
</dbReference>
<dbReference type="FunFam" id="3.30.505.10:FF:000021">
    <property type="entry name" value="Putative SH2 domain-containing adapter protein F"/>
    <property type="match status" value="1"/>
</dbReference>
<sequence length="468" mass="53173">MAKWFKDYLSFGSKRVPPQPPKPDYTESEILKAYRAQKNLDFEDPYEDFENRARNDNGPTDFLHTGFGSPLKSASLDIKVVSPKHRLIKVESQDLGRSKILLSSVSFEEPTDPVVPSAPVLGDNDYSDPFDARLDLRPETIQGAFTPENNGYMEPYEAQKVITGAMKSSSPLIPVSKPFNINTRVTPHPTAGSVPQGRLFVAMETEKVPNRSKMFEELQRRTGGGCGWGRGEVQLYDTPYEERVPGQPDLPEEGKESRLPQDDERPADEYDQPWEWKKEHISKAFADMKDLAELPWPPPVGQLEEEHVFGEQVQFEGAEWDRSSPTERLRSSRPLPTTGSMKLRKPSDPHSMIGERVDPTLPLEKQVWYHGSLSRPEAESLLTLCRECSYLVRNSETSRSDYSLSLRSCQGFMHMKFSQYKDGRYILGQNSPPFETIPEVIHYYTTHKLPIKGAEHLSLLFPVLVQTL</sequence>
<evidence type="ECO:0000256" key="2">
    <source>
        <dbReference type="ARBA" id="ARBA00022703"/>
    </source>
</evidence>
<dbReference type="EMBL" id="SOYY01000014">
    <property type="protein sequence ID" value="KAA0712265.1"/>
    <property type="molecule type" value="Genomic_DNA"/>
</dbReference>
<dbReference type="SUPFAM" id="SSF55550">
    <property type="entry name" value="SH2 domain"/>
    <property type="match status" value="1"/>
</dbReference>
<keyword evidence="3 4" id="KW-0727">SH2 domain</keyword>
<feature type="domain" description="SH2" evidence="6">
    <location>
        <begin position="368"/>
        <end position="463"/>
    </location>
</feature>
<keyword evidence="2" id="KW-0053">Apoptosis</keyword>
<evidence type="ECO:0000256" key="5">
    <source>
        <dbReference type="SAM" id="MobiDB-lite"/>
    </source>
</evidence>
<keyword evidence="1" id="KW-0597">Phosphoprotein</keyword>
<dbReference type="GO" id="GO:0007165">
    <property type="term" value="P:signal transduction"/>
    <property type="evidence" value="ECO:0007669"/>
    <property type="project" value="UniProtKB-ARBA"/>
</dbReference>
<evidence type="ECO:0000313" key="8">
    <source>
        <dbReference type="Proteomes" id="UP000324632"/>
    </source>
</evidence>
<evidence type="ECO:0000256" key="1">
    <source>
        <dbReference type="ARBA" id="ARBA00022553"/>
    </source>
</evidence>
<evidence type="ECO:0000256" key="4">
    <source>
        <dbReference type="PROSITE-ProRule" id="PRU00191"/>
    </source>
</evidence>
<dbReference type="InterPro" id="IPR036860">
    <property type="entry name" value="SH2_dom_sf"/>
</dbReference>
<dbReference type="InterPro" id="IPR051846">
    <property type="entry name" value="SH2_domain_adapters"/>
</dbReference>
<gene>
    <name evidence="7" type="ORF">E1301_Tti015065</name>
</gene>
<dbReference type="Pfam" id="PF00017">
    <property type="entry name" value="SH2"/>
    <property type="match status" value="1"/>
</dbReference>
<evidence type="ECO:0000313" key="7">
    <source>
        <dbReference type="EMBL" id="KAA0712265.1"/>
    </source>
</evidence>
<reference evidence="7 8" key="1">
    <citation type="journal article" date="2019" name="Mol. Ecol. Resour.">
        <title>Chromosome-level genome assembly of Triplophysa tibetana, a fish adapted to the harsh high-altitude environment of the Tibetan Plateau.</title>
        <authorList>
            <person name="Yang X."/>
            <person name="Liu H."/>
            <person name="Ma Z."/>
            <person name="Zou Y."/>
            <person name="Zou M."/>
            <person name="Mao Y."/>
            <person name="Li X."/>
            <person name="Wang H."/>
            <person name="Chen T."/>
            <person name="Wang W."/>
            <person name="Yang R."/>
        </authorList>
    </citation>
    <scope>NUCLEOTIDE SEQUENCE [LARGE SCALE GENOMIC DNA]</scope>
    <source>
        <strain evidence="7">TTIB1903HZAU</strain>
        <tissue evidence="7">Muscle</tissue>
    </source>
</reference>
<proteinExistence type="predicted"/>
<dbReference type="PROSITE" id="PS50001">
    <property type="entry name" value="SH2"/>
    <property type="match status" value="1"/>
</dbReference>
<protein>
    <submittedName>
        <fullName evidence="7">SH2 domain-containing adapter protein D</fullName>
    </submittedName>
</protein>
<dbReference type="PRINTS" id="PR00401">
    <property type="entry name" value="SH2DOMAIN"/>
</dbReference>
<feature type="compositionally biased region" description="Basic and acidic residues" evidence="5">
    <location>
        <begin position="345"/>
        <end position="355"/>
    </location>
</feature>
<accession>A0A5A9NT81</accession>
<dbReference type="InterPro" id="IPR000980">
    <property type="entry name" value="SH2"/>
</dbReference>
<dbReference type="GO" id="GO:0001784">
    <property type="term" value="F:phosphotyrosine residue binding"/>
    <property type="evidence" value="ECO:0007669"/>
    <property type="project" value="TreeGrafter"/>
</dbReference>